<name>A0ABV8A9S7_9DEIO</name>
<keyword evidence="3" id="KW-1185">Reference proteome</keyword>
<keyword evidence="1" id="KW-0732">Signal</keyword>
<reference evidence="3" key="1">
    <citation type="journal article" date="2019" name="Int. J. Syst. Evol. Microbiol.">
        <title>The Global Catalogue of Microorganisms (GCM) 10K type strain sequencing project: providing services to taxonomists for standard genome sequencing and annotation.</title>
        <authorList>
            <consortium name="The Broad Institute Genomics Platform"/>
            <consortium name="The Broad Institute Genome Sequencing Center for Infectious Disease"/>
            <person name="Wu L."/>
            <person name="Ma J."/>
        </authorList>
    </citation>
    <scope>NUCLEOTIDE SEQUENCE [LARGE SCALE GENOMIC DNA]</scope>
    <source>
        <strain evidence="3">CCTCC AB 2013263</strain>
    </source>
</reference>
<evidence type="ECO:0000256" key="1">
    <source>
        <dbReference type="SAM" id="SignalP"/>
    </source>
</evidence>
<dbReference type="EMBL" id="JBHRZF010000183">
    <property type="protein sequence ID" value="MFC3862234.1"/>
    <property type="molecule type" value="Genomic_DNA"/>
</dbReference>
<protein>
    <recommendedName>
        <fullName evidence="4">Lipoprotein</fullName>
    </recommendedName>
</protein>
<evidence type="ECO:0000313" key="2">
    <source>
        <dbReference type="EMBL" id="MFC3862234.1"/>
    </source>
</evidence>
<feature type="signal peptide" evidence="1">
    <location>
        <begin position="1"/>
        <end position="25"/>
    </location>
</feature>
<comment type="caution">
    <text evidence="2">The sequence shown here is derived from an EMBL/GenBank/DDBJ whole genome shotgun (WGS) entry which is preliminary data.</text>
</comment>
<evidence type="ECO:0000313" key="3">
    <source>
        <dbReference type="Proteomes" id="UP001595748"/>
    </source>
</evidence>
<feature type="chain" id="PRO_5045141180" description="Lipoprotein" evidence="1">
    <location>
        <begin position="26"/>
        <end position="127"/>
    </location>
</feature>
<dbReference type="PROSITE" id="PS51257">
    <property type="entry name" value="PROKAR_LIPOPROTEIN"/>
    <property type="match status" value="1"/>
</dbReference>
<gene>
    <name evidence="2" type="ORF">ACFOPQ_15830</name>
</gene>
<dbReference type="RefSeq" id="WP_380079911.1">
    <property type="nucleotide sequence ID" value="NZ_JBHRZF010000183.1"/>
</dbReference>
<proteinExistence type="predicted"/>
<dbReference type="Proteomes" id="UP001595748">
    <property type="component" value="Unassembled WGS sequence"/>
</dbReference>
<accession>A0ABV8A9S7</accession>
<evidence type="ECO:0008006" key="4">
    <source>
        <dbReference type="Google" id="ProtNLM"/>
    </source>
</evidence>
<organism evidence="2 3">
    <name type="scientific">Deinococcus antarcticus</name>
    <dbReference type="NCBI Taxonomy" id="1298767"/>
    <lineage>
        <taxon>Bacteria</taxon>
        <taxon>Thermotogati</taxon>
        <taxon>Deinococcota</taxon>
        <taxon>Deinococci</taxon>
        <taxon>Deinococcales</taxon>
        <taxon>Deinococcaceae</taxon>
        <taxon>Deinococcus</taxon>
    </lineage>
</organism>
<sequence length="127" mass="13039">MKKYLLLSPLLFVLASCNTPQNPPAASVTGHWEGNVSKLWKVVYVSAQLKVTDQPASGDFTGTGKLSGAVNVDDATITGNTKTGVLVASSSGVTVTCSGKFTDNNLYSGNCTSGGLSGPITLNRVGD</sequence>